<dbReference type="EMBL" id="BQNB010009751">
    <property type="protein sequence ID" value="GJS67889.1"/>
    <property type="molecule type" value="Genomic_DNA"/>
</dbReference>
<dbReference type="Proteomes" id="UP001151760">
    <property type="component" value="Unassembled WGS sequence"/>
</dbReference>
<comment type="caution">
    <text evidence="2">The sequence shown here is derived from an EMBL/GenBank/DDBJ whole genome shotgun (WGS) entry which is preliminary data.</text>
</comment>
<sequence length="355" mass="40774">MLDGSLIANEIINVTSKEKLRLLLFKVDFEKAFDSVNWNFLMNTMAQMGFGVKWRKWIYACLSSASVSIHINGSPSKEFPMKRGLRQGDPLSPFLFLIVAEALQVMITDLCNKYNYRGISLYNDGANISLIQYADDALFFGELLKINVKHLIRRSMRKIADWTKVINRFSKKLASWKANLLSIGGRLTLVKSVLGSLSYPRLMAVSGLVIKAKHMRLLGKWKWRCNNERGALWRKVITEMHGSSGGFDLMVGPRKSSTWSDIMSSCNKIEQLGVPLNNLMVQKIYRGTQTLFWTDNWLKDSGPLKDCFPCLFASKQHKYCLVADRWVLKEDVWQDEAQDDKWEWALTYSRKFTVA</sequence>
<evidence type="ECO:0000313" key="2">
    <source>
        <dbReference type="EMBL" id="GJS67889.1"/>
    </source>
</evidence>
<keyword evidence="2" id="KW-0808">Transferase</keyword>
<organism evidence="2 3">
    <name type="scientific">Tanacetum coccineum</name>
    <dbReference type="NCBI Taxonomy" id="301880"/>
    <lineage>
        <taxon>Eukaryota</taxon>
        <taxon>Viridiplantae</taxon>
        <taxon>Streptophyta</taxon>
        <taxon>Embryophyta</taxon>
        <taxon>Tracheophyta</taxon>
        <taxon>Spermatophyta</taxon>
        <taxon>Magnoliopsida</taxon>
        <taxon>eudicotyledons</taxon>
        <taxon>Gunneridae</taxon>
        <taxon>Pentapetalae</taxon>
        <taxon>asterids</taxon>
        <taxon>campanulids</taxon>
        <taxon>Asterales</taxon>
        <taxon>Asteraceae</taxon>
        <taxon>Asteroideae</taxon>
        <taxon>Anthemideae</taxon>
        <taxon>Anthemidinae</taxon>
        <taxon>Tanacetum</taxon>
    </lineage>
</organism>
<dbReference type="PROSITE" id="PS50878">
    <property type="entry name" value="RT_POL"/>
    <property type="match status" value="1"/>
</dbReference>
<evidence type="ECO:0000259" key="1">
    <source>
        <dbReference type="PROSITE" id="PS50878"/>
    </source>
</evidence>
<reference evidence="2" key="1">
    <citation type="journal article" date="2022" name="Int. J. Mol. Sci.">
        <title>Draft Genome of Tanacetum Coccineum: Genomic Comparison of Closely Related Tanacetum-Family Plants.</title>
        <authorList>
            <person name="Yamashiro T."/>
            <person name="Shiraishi A."/>
            <person name="Nakayama K."/>
            <person name="Satake H."/>
        </authorList>
    </citation>
    <scope>NUCLEOTIDE SEQUENCE</scope>
</reference>
<dbReference type="PANTHER" id="PTHR33116:SF79">
    <property type="entry name" value="REVERSE TRANSCRIPTASE DOMAIN, ZINC FINGER, CCHC-TYPE-RELATED"/>
    <property type="match status" value="1"/>
</dbReference>
<keyword evidence="3" id="KW-1185">Reference proteome</keyword>
<protein>
    <submittedName>
        <fullName evidence="2">RNA-directed DNA polymerase, eukaryota, reverse transcriptase zinc-binding domain protein</fullName>
    </submittedName>
</protein>
<dbReference type="PANTHER" id="PTHR33116">
    <property type="entry name" value="REVERSE TRANSCRIPTASE ZINC-BINDING DOMAIN-CONTAINING PROTEIN-RELATED-RELATED"/>
    <property type="match status" value="1"/>
</dbReference>
<name>A0ABQ4XRG2_9ASTR</name>
<keyword evidence="2" id="KW-0695">RNA-directed DNA polymerase</keyword>
<feature type="domain" description="Reverse transcriptase" evidence="1">
    <location>
        <begin position="1"/>
        <end position="187"/>
    </location>
</feature>
<reference evidence="2" key="2">
    <citation type="submission" date="2022-01" db="EMBL/GenBank/DDBJ databases">
        <authorList>
            <person name="Yamashiro T."/>
            <person name="Shiraishi A."/>
            <person name="Satake H."/>
            <person name="Nakayama K."/>
        </authorList>
    </citation>
    <scope>NUCLEOTIDE SEQUENCE</scope>
</reference>
<dbReference type="SUPFAM" id="SSF56672">
    <property type="entry name" value="DNA/RNA polymerases"/>
    <property type="match status" value="1"/>
</dbReference>
<dbReference type="GO" id="GO:0003964">
    <property type="term" value="F:RNA-directed DNA polymerase activity"/>
    <property type="evidence" value="ECO:0007669"/>
    <property type="project" value="UniProtKB-KW"/>
</dbReference>
<dbReference type="InterPro" id="IPR043502">
    <property type="entry name" value="DNA/RNA_pol_sf"/>
</dbReference>
<evidence type="ECO:0000313" key="3">
    <source>
        <dbReference type="Proteomes" id="UP001151760"/>
    </source>
</evidence>
<dbReference type="InterPro" id="IPR000477">
    <property type="entry name" value="RT_dom"/>
</dbReference>
<dbReference type="Pfam" id="PF00078">
    <property type="entry name" value="RVT_1"/>
    <property type="match status" value="1"/>
</dbReference>
<gene>
    <name evidence="2" type="ORF">Tco_0682454</name>
</gene>
<accession>A0ABQ4XRG2</accession>
<keyword evidence="2" id="KW-0548">Nucleotidyltransferase</keyword>
<proteinExistence type="predicted"/>